<feature type="transmembrane region" description="Helical" evidence="9">
    <location>
        <begin position="542"/>
        <end position="561"/>
    </location>
</feature>
<comment type="similarity">
    <text evidence="3 8">Belongs to the carotenoid/retinoid oxidoreductase family.</text>
</comment>
<dbReference type="SUPFAM" id="SSF51905">
    <property type="entry name" value="FAD/NAD(P)-binding domain"/>
    <property type="match status" value="1"/>
</dbReference>
<comment type="cofactor">
    <cofactor evidence="1">
        <name>NAD(+)</name>
        <dbReference type="ChEBI" id="CHEBI:57540"/>
    </cofactor>
</comment>
<dbReference type="FunFam" id="3.50.50.60:FF:000171">
    <property type="entry name" value="zeta-carotene-forming phytoene desaturase"/>
    <property type="match status" value="1"/>
</dbReference>
<evidence type="ECO:0000256" key="4">
    <source>
        <dbReference type="ARBA" id="ARBA00013293"/>
    </source>
</evidence>
<dbReference type="PRINTS" id="PR00419">
    <property type="entry name" value="ADXRDTASE"/>
</dbReference>
<reference evidence="11" key="1">
    <citation type="submission" date="2022-12" db="EMBL/GenBank/DDBJ databases">
        <authorList>
            <person name="Petersen C."/>
        </authorList>
    </citation>
    <scope>NUCLEOTIDE SEQUENCE</scope>
    <source>
        <strain evidence="11">IBT 21472</strain>
    </source>
</reference>
<proteinExistence type="inferred from homology"/>
<evidence type="ECO:0000259" key="10">
    <source>
        <dbReference type="Pfam" id="PF01593"/>
    </source>
</evidence>
<evidence type="ECO:0000256" key="9">
    <source>
        <dbReference type="SAM" id="Phobius"/>
    </source>
</evidence>
<evidence type="ECO:0000256" key="3">
    <source>
        <dbReference type="ARBA" id="ARBA00006046"/>
    </source>
</evidence>
<accession>A0A9W9U4W1</accession>
<keyword evidence="12" id="KW-1185">Reference proteome</keyword>
<keyword evidence="5 8" id="KW-0125">Carotenoid biosynthesis</keyword>
<dbReference type="Proteomes" id="UP001147746">
    <property type="component" value="Unassembled WGS sequence"/>
</dbReference>
<dbReference type="GO" id="GO:0016117">
    <property type="term" value="P:carotenoid biosynthetic process"/>
    <property type="evidence" value="ECO:0007669"/>
    <property type="project" value="UniProtKB-KW"/>
</dbReference>
<evidence type="ECO:0000256" key="7">
    <source>
        <dbReference type="ARBA" id="ARBA00034551"/>
    </source>
</evidence>
<keyword evidence="6 8" id="KW-0560">Oxidoreductase</keyword>
<reference evidence="11" key="2">
    <citation type="journal article" date="2023" name="IMA Fungus">
        <title>Comparative genomic study of the Penicillium genus elucidates a diverse pangenome and 15 lateral gene transfer events.</title>
        <authorList>
            <person name="Petersen C."/>
            <person name="Sorensen T."/>
            <person name="Nielsen M.R."/>
            <person name="Sondergaard T.E."/>
            <person name="Sorensen J.L."/>
            <person name="Fitzpatrick D.A."/>
            <person name="Frisvad J.C."/>
            <person name="Nielsen K.L."/>
        </authorList>
    </citation>
    <scope>NUCLEOTIDE SEQUENCE</scope>
    <source>
        <strain evidence="11">IBT 21472</strain>
    </source>
</reference>
<name>A0A9W9U4W1_9EURO</name>
<keyword evidence="9" id="KW-0472">Membrane</keyword>
<dbReference type="PANTHER" id="PTHR43734">
    <property type="entry name" value="PHYTOENE DESATURASE"/>
    <property type="match status" value="1"/>
</dbReference>
<dbReference type="EMBL" id="JAPZBO010000007">
    <property type="protein sequence ID" value="KAJ5311440.1"/>
    <property type="molecule type" value="Genomic_DNA"/>
</dbReference>
<comment type="pathway">
    <text evidence="2 8">Carotenoid biosynthesis.</text>
</comment>
<dbReference type="InterPro" id="IPR014105">
    <property type="entry name" value="Carotenoid/retinoid_OxRdtase"/>
</dbReference>
<dbReference type="InterPro" id="IPR008150">
    <property type="entry name" value="Phytoene_DH_bac_CS"/>
</dbReference>
<dbReference type="PANTHER" id="PTHR43734:SF1">
    <property type="entry name" value="PHYTOENE DESATURASE"/>
    <property type="match status" value="1"/>
</dbReference>
<sequence>MVDTQKKKVVVIGAGVGGVATAARLAKAGLQVSVYEKNDFHGGKCSNIVHNGYRFDRGASIMLMTEVFEETFHHLGTCMSSEGIDLLKCEPNCNVWFQDGDCFATSTDIAHMKRQIEKVEGSKGFDRFIAFLQESQSHYEKSVIHVLKKDFPSFLSLLRPAFLPYLFRLHPFHSVWQRAANFFRSHKLRQVFTLGSMYLGMSPFETPGTYTLLQYAELAGGIWYPRGGFHRVVDSLVEIGTRLGVKYHLSQPVKEVAISPDGKAFGVLLDADRFVEADAVVINADLLYAHRALLPSNLPGQAGLDRGKDISCSSISFYWSLSKKVPQLETHNIFVEDSFGQLSPQIYMKRQSLLKPSFYVHVPSRIDPSAAPAGKDAVIVLVLVENLGGSDPMNSPSEKNGITKLVAAARKHVIFSIEKRTGSVGIKKLIEHEITNTPLTWQETFNSERGGIFGLDHSFFNILSFRPKIRPDNFDGIYFVGASTHPGAGVPTCLAGASLTAQRVLSDLEVPIPWESRNPKINQVGSQYSTNNLFVQSLGKRLFFTIVLYMAIGIALGTLWAI</sequence>
<dbReference type="Gene3D" id="3.50.50.60">
    <property type="entry name" value="FAD/NAD(P)-binding domain"/>
    <property type="match status" value="2"/>
</dbReference>
<comment type="caution">
    <text evidence="11">The sequence shown here is derived from an EMBL/GenBank/DDBJ whole genome shotgun (WGS) entry which is preliminary data.</text>
</comment>
<dbReference type="GO" id="GO:0016166">
    <property type="term" value="F:phytoene dehydrogenase activity"/>
    <property type="evidence" value="ECO:0007669"/>
    <property type="project" value="UniProtKB-ARBA"/>
</dbReference>
<keyword evidence="9" id="KW-0812">Transmembrane</keyword>
<protein>
    <recommendedName>
        <fullName evidence="4">Phytoene desaturase</fullName>
    </recommendedName>
    <alternativeName>
        <fullName evidence="7">Phytoene desaturase (3,4-didehydrolycopene-forming)</fullName>
    </alternativeName>
</protein>
<gene>
    <name evidence="11" type="ORF">N7476_007300</name>
</gene>
<dbReference type="AlphaFoldDB" id="A0A9W9U4W1"/>
<keyword evidence="9" id="KW-1133">Transmembrane helix</keyword>
<dbReference type="InterPro" id="IPR036188">
    <property type="entry name" value="FAD/NAD-bd_sf"/>
</dbReference>
<evidence type="ECO:0000256" key="6">
    <source>
        <dbReference type="ARBA" id="ARBA00023002"/>
    </source>
</evidence>
<evidence type="ECO:0000256" key="5">
    <source>
        <dbReference type="ARBA" id="ARBA00022746"/>
    </source>
</evidence>
<dbReference type="PROSITE" id="PS00982">
    <property type="entry name" value="PHYTOENE_DH"/>
    <property type="match status" value="1"/>
</dbReference>
<dbReference type="InterPro" id="IPR002937">
    <property type="entry name" value="Amino_oxidase"/>
</dbReference>
<evidence type="ECO:0000256" key="2">
    <source>
        <dbReference type="ARBA" id="ARBA00004829"/>
    </source>
</evidence>
<evidence type="ECO:0000256" key="8">
    <source>
        <dbReference type="RuleBase" id="RU362075"/>
    </source>
</evidence>
<evidence type="ECO:0000313" key="12">
    <source>
        <dbReference type="Proteomes" id="UP001147746"/>
    </source>
</evidence>
<organism evidence="11 12">
    <name type="scientific">Penicillium atrosanguineum</name>
    <dbReference type="NCBI Taxonomy" id="1132637"/>
    <lineage>
        <taxon>Eukaryota</taxon>
        <taxon>Fungi</taxon>
        <taxon>Dikarya</taxon>
        <taxon>Ascomycota</taxon>
        <taxon>Pezizomycotina</taxon>
        <taxon>Eurotiomycetes</taxon>
        <taxon>Eurotiomycetidae</taxon>
        <taxon>Eurotiales</taxon>
        <taxon>Aspergillaceae</taxon>
        <taxon>Penicillium</taxon>
    </lineage>
</organism>
<dbReference type="Pfam" id="PF01593">
    <property type="entry name" value="Amino_oxidase"/>
    <property type="match status" value="1"/>
</dbReference>
<feature type="domain" description="Amine oxidase" evidence="10">
    <location>
        <begin position="17"/>
        <end position="505"/>
    </location>
</feature>
<dbReference type="NCBIfam" id="TIGR02734">
    <property type="entry name" value="crtI_fam"/>
    <property type="match status" value="1"/>
</dbReference>
<evidence type="ECO:0000313" key="11">
    <source>
        <dbReference type="EMBL" id="KAJ5311440.1"/>
    </source>
</evidence>
<evidence type="ECO:0000256" key="1">
    <source>
        <dbReference type="ARBA" id="ARBA00001911"/>
    </source>
</evidence>